<evidence type="ECO:0000313" key="3">
    <source>
        <dbReference type="EMBL" id="CAH0377287.1"/>
    </source>
</evidence>
<feature type="signal peptide" evidence="2">
    <location>
        <begin position="1"/>
        <end position="17"/>
    </location>
</feature>
<protein>
    <recommendedName>
        <fullName evidence="5">Subtilisin</fullName>
    </recommendedName>
</protein>
<proteinExistence type="predicted"/>
<comment type="caution">
    <text evidence="3">The sequence shown here is derived from an EMBL/GenBank/DDBJ whole genome shotgun (WGS) entry which is preliminary data.</text>
</comment>
<dbReference type="AlphaFoldDB" id="A0A8J2X648"/>
<evidence type="ECO:0008006" key="5">
    <source>
        <dbReference type="Google" id="ProtNLM"/>
    </source>
</evidence>
<evidence type="ECO:0000313" key="4">
    <source>
        <dbReference type="Proteomes" id="UP000789595"/>
    </source>
</evidence>
<evidence type="ECO:0000256" key="1">
    <source>
        <dbReference type="SAM" id="MobiDB-lite"/>
    </source>
</evidence>
<feature type="chain" id="PRO_5035188393" description="Subtilisin" evidence="2">
    <location>
        <begin position="18"/>
        <end position="222"/>
    </location>
</feature>
<gene>
    <name evidence="3" type="ORF">PECAL_5P18460</name>
</gene>
<reference evidence="3" key="1">
    <citation type="submission" date="2021-11" db="EMBL/GenBank/DDBJ databases">
        <authorList>
            <consortium name="Genoscope - CEA"/>
            <person name="William W."/>
        </authorList>
    </citation>
    <scope>NUCLEOTIDE SEQUENCE</scope>
</reference>
<sequence>MQSILLALALSAAPAVAFAPSAQPRASVVRFMDEDALKNKILNAGPAEFNKIGGVEVATEMPDDIKFEVPIPAKVMGRWDGECAITVSEGEMKAGSGNSATVNVVPDSMGYEDYYAGFEDAPEWVTVEPAIGKLDRRGGAETTLTVTACPPPGTSFSGELGLVCVLPDDIDKACCRCPQSMRGRHSLVGYHTGLQGHADRRRRRRDERLRRGLGRGHGLGAS</sequence>
<evidence type="ECO:0000256" key="2">
    <source>
        <dbReference type="SAM" id="SignalP"/>
    </source>
</evidence>
<name>A0A8J2X648_9STRA</name>
<keyword evidence="4" id="KW-1185">Reference proteome</keyword>
<dbReference type="OrthoDB" id="192655at2759"/>
<organism evidence="3 4">
    <name type="scientific">Pelagomonas calceolata</name>
    <dbReference type="NCBI Taxonomy" id="35677"/>
    <lineage>
        <taxon>Eukaryota</taxon>
        <taxon>Sar</taxon>
        <taxon>Stramenopiles</taxon>
        <taxon>Ochrophyta</taxon>
        <taxon>Pelagophyceae</taxon>
        <taxon>Pelagomonadales</taxon>
        <taxon>Pelagomonadaceae</taxon>
        <taxon>Pelagomonas</taxon>
    </lineage>
</organism>
<accession>A0A8J2X648</accession>
<dbReference type="EMBL" id="CAKKNE010000005">
    <property type="protein sequence ID" value="CAH0377287.1"/>
    <property type="molecule type" value="Genomic_DNA"/>
</dbReference>
<keyword evidence="2" id="KW-0732">Signal</keyword>
<feature type="region of interest" description="Disordered" evidence="1">
    <location>
        <begin position="193"/>
        <end position="222"/>
    </location>
</feature>
<dbReference type="Proteomes" id="UP000789595">
    <property type="component" value="Unassembled WGS sequence"/>
</dbReference>